<dbReference type="PRINTS" id="PR00811">
    <property type="entry name" value="BCTERIALGSPD"/>
</dbReference>
<feature type="domain" description="Type II/III secretion system secretin-like" evidence="2">
    <location>
        <begin position="242"/>
        <end position="397"/>
    </location>
</feature>
<evidence type="ECO:0000259" key="2">
    <source>
        <dbReference type="Pfam" id="PF00263"/>
    </source>
</evidence>
<dbReference type="InterPro" id="IPR001775">
    <property type="entry name" value="GspD/PilQ"/>
</dbReference>
<dbReference type="GO" id="GO:0015627">
    <property type="term" value="C:type II protein secretion system complex"/>
    <property type="evidence" value="ECO:0007669"/>
    <property type="project" value="TreeGrafter"/>
</dbReference>
<feature type="domain" description="Pilus formation protein N-terminal" evidence="3">
    <location>
        <begin position="25"/>
        <end position="94"/>
    </location>
</feature>
<dbReference type="PANTHER" id="PTHR30332:SF17">
    <property type="entry name" value="TYPE IV PILIATION SYSTEM PROTEIN DR_0774-RELATED"/>
    <property type="match status" value="1"/>
</dbReference>
<dbReference type="STRING" id="1216006.VA7868_03097"/>
<dbReference type="PRINTS" id="PR01032">
    <property type="entry name" value="PHAGEIV"/>
</dbReference>
<evidence type="ECO:0000259" key="3">
    <source>
        <dbReference type="Pfam" id="PF13629"/>
    </source>
</evidence>
<organism evidence="4 5">
    <name type="scientific">Vibrio aerogenes CECT 7868</name>
    <dbReference type="NCBI Taxonomy" id="1216006"/>
    <lineage>
        <taxon>Bacteria</taxon>
        <taxon>Pseudomonadati</taxon>
        <taxon>Pseudomonadota</taxon>
        <taxon>Gammaproteobacteria</taxon>
        <taxon>Vibrionales</taxon>
        <taxon>Vibrionaceae</taxon>
        <taxon>Vibrio</taxon>
    </lineage>
</organism>
<dbReference type="InterPro" id="IPR032789">
    <property type="entry name" value="T2SS-T3SS_pil_N"/>
</dbReference>
<name>A0A1M5ZRP2_9VIBR</name>
<evidence type="ECO:0000256" key="1">
    <source>
        <dbReference type="RuleBase" id="RU004003"/>
    </source>
</evidence>
<dbReference type="Proteomes" id="UP000184608">
    <property type="component" value="Unassembled WGS sequence"/>
</dbReference>
<evidence type="ECO:0000313" key="4">
    <source>
        <dbReference type="EMBL" id="SHI26756.1"/>
    </source>
</evidence>
<sequence length="445" mass="48959">MIPRYSGFLIKMLTGLLMSWPVIAASVISLQEGEAIPVSSGQEIDTVFIANPDVADYQVIDRHKIVVYGKATGKTSLIAFNENHQAVINRKLVVNRDFSEVIQQIQRRFPRSSVELSNIGKQIVLSGTVSSHAEKDGIYELAGQLLGRDASTQTFQLTSEEGEQQSSAAFMTRRVYQGIINQIEVAQTKQVNVKLSVAEVSQQFMENFGIQFGDSGQTAGVFANPILNFSADDLLTTITAINDDSVGQVLAEPNLSVISGESASFLVGGEIPVVTVIDGSVSVQYKEYGVRLEMLAKVLRDDKIKLSLQPEVSSLDTQYSNENYDLPALKTRRVKTSIELRNGQSFVLGGLLSTEDVESLKKIPYVGDIPLLGALFRHTETSRNKTELIIVATVNLVQPVSPYQIQLPAMQRTSNLSRFFGFRDKYTPAVTNETRRILATGGFRK</sequence>
<dbReference type="GO" id="GO:0009306">
    <property type="term" value="P:protein secretion"/>
    <property type="evidence" value="ECO:0007669"/>
    <property type="project" value="InterPro"/>
</dbReference>
<protein>
    <submittedName>
        <fullName evidence="4">Type II secretion system protein D</fullName>
    </submittedName>
</protein>
<dbReference type="InterPro" id="IPR050810">
    <property type="entry name" value="Bact_Secretion_Sys_Channel"/>
</dbReference>
<dbReference type="Pfam" id="PF00263">
    <property type="entry name" value="Secretin"/>
    <property type="match status" value="1"/>
</dbReference>
<comment type="similarity">
    <text evidence="1">Belongs to the bacterial secretin family.</text>
</comment>
<proteinExistence type="inferred from homology"/>
<evidence type="ECO:0000313" key="5">
    <source>
        <dbReference type="Proteomes" id="UP000184608"/>
    </source>
</evidence>
<dbReference type="Pfam" id="PF13629">
    <property type="entry name" value="T2SS-T3SS_pil_N"/>
    <property type="match status" value="1"/>
</dbReference>
<dbReference type="PANTHER" id="PTHR30332">
    <property type="entry name" value="PROBABLE GENERAL SECRETION PATHWAY PROTEIN D"/>
    <property type="match status" value="1"/>
</dbReference>
<reference evidence="4 5" key="1">
    <citation type="submission" date="2016-11" db="EMBL/GenBank/DDBJ databases">
        <authorList>
            <person name="Jaros S."/>
            <person name="Januszkiewicz K."/>
            <person name="Wedrychowicz H."/>
        </authorList>
    </citation>
    <scope>NUCLEOTIDE SEQUENCE [LARGE SCALE GENOMIC DNA]</scope>
    <source>
        <strain evidence="4 5">CECT 7868</strain>
    </source>
</reference>
<accession>A0A1M5ZRP2</accession>
<keyword evidence="5" id="KW-1185">Reference proteome</keyword>
<gene>
    <name evidence="4" type="primary">outD</name>
    <name evidence="4" type="ORF">VA7868_03097</name>
</gene>
<dbReference type="EMBL" id="FQXZ01000035">
    <property type="protein sequence ID" value="SHI26756.1"/>
    <property type="molecule type" value="Genomic_DNA"/>
</dbReference>
<dbReference type="InterPro" id="IPR004846">
    <property type="entry name" value="T2SS/T3SS_dom"/>
</dbReference>
<dbReference type="AlphaFoldDB" id="A0A1M5ZRP2"/>